<sequence>MSEGAGTAEVHHFMTLVNRVASDDASIRRRVDALSPDQRVAVAGEVVEYANGMENDEMGRHLIKEAIRRALP</sequence>
<dbReference type="RefSeq" id="WP_366233481.1">
    <property type="nucleotide sequence ID" value="NZ_JBFBMH010000039.1"/>
</dbReference>
<protein>
    <recommendedName>
        <fullName evidence="3">Antitoxin VbhA domain-containing protein</fullName>
    </recommendedName>
</protein>
<reference evidence="1 2" key="1">
    <citation type="submission" date="2024-06" db="EMBL/GenBank/DDBJ databases">
        <title>The Natural Products Discovery Center: Release of the First 8490 Sequenced Strains for Exploring Actinobacteria Biosynthetic Diversity.</title>
        <authorList>
            <person name="Kalkreuter E."/>
            <person name="Kautsar S.A."/>
            <person name="Yang D."/>
            <person name="Bader C.D."/>
            <person name="Teijaro C.N."/>
            <person name="Fluegel L."/>
            <person name="Davis C.M."/>
            <person name="Simpson J.R."/>
            <person name="Lauterbach L."/>
            <person name="Steele A.D."/>
            <person name="Gui C."/>
            <person name="Meng S."/>
            <person name="Li G."/>
            <person name="Viehrig K."/>
            <person name="Ye F."/>
            <person name="Su P."/>
            <person name="Kiefer A.F."/>
            <person name="Nichols A."/>
            <person name="Cepeda A.J."/>
            <person name="Yan W."/>
            <person name="Fan B."/>
            <person name="Jiang Y."/>
            <person name="Adhikari A."/>
            <person name="Zheng C.-J."/>
            <person name="Schuster L."/>
            <person name="Cowan T.M."/>
            <person name="Smanski M.J."/>
            <person name="Chevrette M.G."/>
            <person name="De Carvalho L.P.S."/>
            <person name="Shen B."/>
        </authorList>
    </citation>
    <scope>NUCLEOTIDE SEQUENCE [LARGE SCALE GENOMIC DNA]</scope>
    <source>
        <strain evidence="1 2">NPDC077434</strain>
    </source>
</reference>
<evidence type="ECO:0000313" key="2">
    <source>
        <dbReference type="Proteomes" id="UP001553715"/>
    </source>
</evidence>
<dbReference type="EMBL" id="JBFBMH010000039">
    <property type="protein sequence ID" value="MEW1976642.1"/>
    <property type="molecule type" value="Genomic_DNA"/>
</dbReference>
<proteinExistence type="predicted"/>
<keyword evidence="2" id="KW-1185">Reference proteome</keyword>
<organism evidence="1 2">
    <name type="scientific">Microbacterium profundi</name>
    <dbReference type="NCBI Taxonomy" id="450380"/>
    <lineage>
        <taxon>Bacteria</taxon>
        <taxon>Bacillati</taxon>
        <taxon>Actinomycetota</taxon>
        <taxon>Actinomycetes</taxon>
        <taxon>Micrococcales</taxon>
        <taxon>Microbacteriaceae</taxon>
        <taxon>Microbacterium</taxon>
    </lineage>
</organism>
<comment type="caution">
    <text evidence="1">The sequence shown here is derived from an EMBL/GenBank/DDBJ whole genome shotgun (WGS) entry which is preliminary data.</text>
</comment>
<evidence type="ECO:0008006" key="3">
    <source>
        <dbReference type="Google" id="ProtNLM"/>
    </source>
</evidence>
<dbReference type="Proteomes" id="UP001553715">
    <property type="component" value="Unassembled WGS sequence"/>
</dbReference>
<name>A0ABV3LML7_9MICO</name>
<gene>
    <name evidence="1" type="ORF">AB0301_16430</name>
</gene>
<accession>A0ABV3LML7</accession>
<evidence type="ECO:0000313" key="1">
    <source>
        <dbReference type="EMBL" id="MEW1976642.1"/>
    </source>
</evidence>